<dbReference type="Proteomes" id="UP001302494">
    <property type="component" value="Chromosome"/>
</dbReference>
<evidence type="ECO:0000313" key="2">
    <source>
        <dbReference type="Proteomes" id="UP001302494"/>
    </source>
</evidence>
<dbReference type="KEGG" id="nneo:PQG83_20075"/>
<reference evidence="1 2" key="1">
    <citation type="submission" date="2023-01" db="EMBL/GenBank/DDBJ databases">
        <title>Cultivation and genomic characterization of new, ubiquitous marine nitrite-oxidizing bacteria from the Nitrospirales.</title>
        <authorList>
            <person name="Mueller A.J."/>
            <person name="Daebeler A."/>
            <person name="Herbold C.W."/>
            <person name="Kirkegaard R.H."/>
            <person name="Daims H."/>
        </authorList>
    </citation>
    <scope>NUCLEOTIDE SEQUENCE [LARGE SCALE GENOMIC DNA]</scope>
    <source>
        <strain evidence="1 2">DK</strain>
    </source>
</reference>
<dbReference type="AlphaFoldDB" id="A0AA96GMQ7"/>
<accession>A0AA96GMQ7</accession>
<proteinExistence type="predicted"/>
<keyword evidence="2" id="KW-1185">Reference proteome</keyword>
<organism evidence="1 2">
    <name type="scientific">Candidatus Nitrospira neomarina</name>
    <dbReference type="NCBI Taxonomy" id="3020899"/>
    <lineage>
        <taxon>Bacteria</taxon>
        <taxon>Pseudomonadati</taxon>
        <taxon>Nitrospirota</taxon>
        <taxon>Nitrospiria</taxon>
        <taxon>Nitrospirales</taxon>
        <taxon>Nitrospiraceae</taxon>
        <taxon>Nitrospira</taxon>
    </lineage>
</organism>
<protein>
    <submittedName>
        <fullName evidence="1">Uncharacterized protein</fullName>
    </submittedName>
</protein>
<dbReference type="RefSeq" id="WP_312744879.1">
    <property type="nucleotide sequence ID" value="NZ_CP116968.1"/>
</dbReference>
<gene>
    <name evidence="1" type="ORF">PQG83_20075</name>
</gene>
<dbReference type="EMBL" id="CP116968">
    <property type="protein sequence ID" value="WNM62013.1"/>
    <property type="molecule type" value="Genomic_DNA"/>
</dbReference>
<name>A0AA96GMQ7_9BACT</name>
<evidence type="ECO:0000313" key="1">
    <source>
        <dbReference type="EMBL" id="WNM62013.1"/>
    </source>
</evidence>
<sequence>MMTQITEDQNPAPPGVIHVWVSPPNAPIPTTRDPVRIAVGTPDGVSSNSWRVWVKGLDTYVMCRDNFREIKISLHASGIWRVALTEGTIKARPELVLGGGDRVIHRRRPDLSHATKALIGFQIIFLKEGLYLQRSDRTKWPKSVVFVEPPQADTDMTVLSVTVVPSTAPLVLRPNTRGIVVALLPLGQDHTVQVVATHENDAVFKPLLRDAFRRSVYSLPEGAIFTAHGHRPDQTPWFSAVPFRKFA</sequence>